<protein>
    <submittedName>
        <fullName evidence="1">Uncharacterized protein</fullName>
    </submittedName>
</protein>
<organism evidence="1 2">
    <name type="scientific">Tumebacillus amylolyticus</name>
    <dbReference type="NCBI Taxonomy" id="2801339"/>
    <lineage>
        <taxon>Bacteria</taxon>
        <taxon>Bacillati</taxon>
        <taxon>Bacillota</taxon>
        <taxon>Bacilli</taxon>
        <taxon>Bacillales</taxon>
        <taxon>Alicyclobacillaceae</taxon>
        <taxon>Tumebacillus</taxon>
    </lineage>
</organism>
<reference evidence="1 2" key="1">
    <citation type="submission" date="2021-01" db="EMBL/GenBank/DDBJ databases">
        <title>Tumebacillus sp. strain ITR2 16S ribosomal RNA gene Genome sequencing and assembly.</title>
        <authorList>
            <person name="Kang M."/>
        </authorList>
    </citation>
    <scope>NUCLEOTIDE SEQUENCE [LARGE SCALE GENOMIC DNA]</scope>
    <source>
        <strain evidence="1 2">ITR2</strain>
    </source>
</reference>
<sequence>MKLDEILQRVPWLTKSVFRDLVRKGVLTTSSKGSGKGRGLGSETGTYAENSIEILHSVAQLRDQVRKADLVYAILWEGHEVNYEKLRDRLFDDFHDLNKYLNQMSSLPDDSEAIERAAEYRLPKMKPGKPTQNEVDRREQLMEKEIENLHREFEFVKRIAQRLPIGQYIQMVTNGIEMDGEVTGFFDEWFSKDRWHSVIKATTSDDLRQVHRSILLLKEYMSILMQTNPELYEQFYVVLRLLKKPVFLKIGTFLLLVPAFRGFILGLDDPAKKELWVKTSMEMKDSENLRGGDTL</sequence>
<dbReference type="Proteomes" id="UP000602284">
    <property type="component" value="Unassembled WGS sequence"/>
</dbReference>
<accession>A0ABS1J7I0</accession>
<keyword evidence="2" id="KW-1185">Reference proteome</keyword>
<comment type="caution">
    <text evidence="1">The sequence shown here is derived from an EMBL/GenBank/DDBJ whole genome shotgun (WGS) entry which is preliminary data.</text>
</comment>
<dbReference type="RefSeq" id="WP_201631003.1">
    <property type="nucleotide sequence ID" value="NZ_JAEQNB010000001.1"/>
</dbReference>
<proteinExistence type="predicted"/>
<name>A0ABS1J7I0_9BACL</name>
<gene>
    <name evidence="1" type="ORF">JJB07_03050</name>
</gene>
<dbReference type="EMBL" id="JAEQNB010000001">
    <property type="protein sequence ID" value="MBL0385618.1"/>
    <property type="molecule type" value="Genomic_DNA"/>
</dbReference>
<evidence type="ECO:0000313" key="1">
    <source>
        <dbReference type="EMBL" id="MBL0385618.1"/>
    </source>
</evidence>
<evidence type="ECO:0000313" key="2">
    <source>
        <dbReference type="Proteomes" id="UP000602284"/>
    </source>
</evidence>